<dbReference type="InterPro" id="IPR050556">
    <property type="entry name" value="Type_II_TA_system_RNase"/>
</dbReference>
<dbReference type="GO" id="GO:0046872">
    <property type="term" value="F:metal ion binding"/>
    <property type="evidence" value="ECO:0007669"/>
    <property type="project" value="UniProtKB-KW"/>
</dbReference>
<dbReference type="Gene3D" id="3.40.50.1010">
    <property type="entry name" value="5'-nuclease"/>
    <property type="match status" value="1"/>
</dbReference>
<dbReference type="PANTHER" id="PTHR33653:SF1">
    <property type="entry name" value="RIBONUCLEASE VAPC2"/>
    <property type="match status" value="1"/>
</dbReference>
<dbReference type="EMBL" id="SNYL01000007">
    <property type="protein sequence ID" value="TDQ43288.1"/>
    <property type="molecule type" value="Genomic_DNA"/>
</dbReference>
<dbReference type="CDD" id="cd18731">
    <property type="entry name" value="PIN_NgFitB-like"/>
    <property type="match status" value="1"/>
</dbReference>
<protein>
    <recommendedName>
        <fullName evidence="8">PIN domain-containing protein</fullName>
    </recommendedName>
</protein>
<evidence type="ECO:0000259" key="8">
    <source>
        <dbReference type="Pfam" id="PF01850"/>
    </source>
</evidence>
<keyword evidence="4" id="KW-0479">Metal-binding</keyword>
<dbReference type="Proteomes" id="UP000295510">
    <property type="component" value="Unassembled WGS sequence"/>
</dbReference>
<organism evidence="9 10">
    <name type="scientific">Tepidicella xavieri</name>
    <dbReference type="NCBI Taxonomy" id="360241"/>
    <lineage>
        <taxon>Bacteria</taxon>
        <taxon>Pseudomonadati</taxon>
        <taxon>Pseudomonadota</taxon>
        <taxon>Betaproteobacteria</taxon>
        <taxon>Burkholderiales</taxon>
        <taxon>Tepidicella</taxon>
    </lineage>
</organism>
<dbReference type="AlphaFoldDB" id="A0A4R6U9L7"/>
<evidence type="ECO:0000256" key="6">
    <source>
        <dbReference type="ARBA" id="ARBA00022842"/>
    </source>
</evidence>
<evidence type="ECO:0000256" key="7">
    <source>
        <dbReference type="ARBA" id="ARBA00038093"/>
    </source>
</evidence>
<comment type="caution">
    <text evidence="9">The sequence shown here is derived from an EMBL/GenBank/DDBJ whole genome shotgun (WGS) entry which is preliminary data.</text>
</comment>
<dbReference type="RefSeq" id="WP_133597168.1">
    <property type="nucleotide sequence ID" value="NZ_SNYL01000007.1"/>
</dbReference>
<comment type="similarity">
    <text evidence="7">Belongs to the PINc/VapC protein family.</text>
</comment>
<dbReference type="GO" id="GO:0004518">
    <property type="term" value="F:nuclease activity"/>
    <property type="evidence" value="ECO:0007669"/>
    <property type="project" value="UniProtKB-KW"/>
</dbReference>
<keyword evidence="2" id="KW-1277">Toxin-antitoxin system</keyword>
<reference evidence="9 10" key="1">
    <citation type="submission" date="2019-03" db="EMBL/GenBank/DDBJ databases">
        <title>Genomic Encyclopedia of Type Strains, Phase IV (KMG-IV): sequencing the most valuable type-strain genomes for metagenomic binning, comparative biology and taxonomic classification.</title>
        <authorList>
            <person name="Goeker M."/>
        </authorList>
    </citation>
    <scope>NUCLEOTIDE SEQUENCE [LARGE SCALE GENOMIC DNA]</scope>
    <source>
        <strain evidence="9 10">DSM 19605</strain>
    </source>
</reference>
<dbReference type="PANTHER" id="PTHR33653">
    <property type="entry name" value="RIBONUCLEASE VAPC2"/>
    <property type="match status" value="1"/>
</dbReference>
<evidence type="ECO:0000256" key="1">
    <source>
        <dbReference type="ARBA" id="ARBA00001946"/>
    </source>
</evidence>
<dbReference type="InterPro" id="IPR002716">
    <property type="entry name" value="PIN_dom"/>
</dbReference>
<evidence type="ECO:0000256" key="3">
    <source>
        <dbReference type="ARBA" id="ARBA00022722"/>
    </source>
</evidence>
<evidence type="ECO:0000313" key="10">
    <source>
        <dbReference type="Proteomes" id="UP000295510"/>
    </source>
</evidence>
<keyword evidence="6" id="KW-0460">Magnesium</keyword>
<dbReference type="InterPro" id="IPR029060">
    <property type="entry name" value="PIN-like_dom_sf"/>
</dbReference>
<evidence type="ECO:0000256" key="5">
    <source>
        <dbReference type="ARBA" id="ARBA00022801"/>
    </source>
</evidence>
<evidence type="ECO:0000313" key="9">
    <source>
        <dbReference type="EMBL" id="TDQ43288.1"/>
    </source>
</evidence>
<comment type="cofactor">
    <cofactor evidence="1">
        <name>Mg(2+)</name>
        <dbReference type="ChEBI" id="CHEBI:18420"/>
    </cofactor>
</comment>
<accession>A0A4R6U9L7</accession>
<dbReference type="OrthoDB" id="9804823at2"/>
<evidence type="ECO:0000256" key="2">
    <source>
        <dbReference type="ARBA" id="ARBA00022649"/>
    </source>
</evidence>
<keyword evidence="3" id="KW-0540">Nuclease</keyword>
<name>A0A4R6U9L7_9BURK</name>
<dbReference type="GO" id="GO:0016787">
    <property type="term" value="F:hydrolase activity"/>
    <property type="evidence" value="ECO:0007669"/>
    <property type="project" value="UniProtKB-KW"/>
</dbReference>
<dbReference type="Pfam" id="PF01850">
    <property type="entry name" value="PIN"/>
    <property type="match status" value="1"/>
</dbReference>
<dbReference type="SUPFAM" id="SSF88723">
    <property type="entry name" value="PIN domain-like"/>
    <property type="match status" value="1"/>
</dbReference>
<feature type="domain" description="PIN" evidence="8">
    <location>
        <begin position="5"/>
        <end position="125"/>
    </location>
</feature>
<gene>
    <name evidence="9" type="ORF">DFR43_10756</name>
</gene>
<evidence type="ECO:0000256" key="4">
    <source>
        <dbReference type="ARBA" id="ARBA00022723"/>
    </source>
</evidence>
<keyword evidence="10" id="KW-1185">Reference proteome</keyword>
<proteinExistence type="inferred from homology"/>
<sequence length="146" mass="16037">MTERYLLHTNVVSEWMRPQPHPAVLEWVARQTPDCLYTSAITVADIEAGLALMPAGQRQRALQAATRTMFAQDFAGRLWAFDVAAAHMYPVVKAQRSRAGQPIGHADAQIAALALLHQATLVTRNVADFTGIEGLDVLNPWLPNPV</sequence>
<keyword evidence="5" id="KW-0378">Hydrolase</keyword>